<dbReference type="PROSITE" id="PS51787">
    <property type="entry name" value="LON_N"/>
    <property type="match status" value="1"/>
</dbReference>
<dbReference type="Gene3D" id="1.10.4060.10">
    <property type="entry name" value="BPP1347 like domain"/>
    <property type="match status" value="1"/>
</dbReference>
<dbReference type="RefSeq" id="WP_065306023.1">
    <property type="nucleotide sequence ID" value="NZ_LOCQ01000033.1"/>
</dbReference>
<keyword evidence="3" id="KW-1185">Reference proteome</keyword>
<dbReference type="InterPro" id="IPR046336">
    <property type="entry name" value="Lon_prtase_N_sf"/>
</dbReference>
<dbReference type="STRING" id="1747903.ASR47_103013"/>
<evidence type="ECO:0000313" key="2">
    <source>
        <dbReference type="EMBL" id="OBV41384.1"/>
    </source>
</evidence>
<evidence type="ECO:0000259" key="1">
    <source>
        <dbReference type="PROSITE" id="PS51787"/>
    </source>
</evidence>
<sequence>MTSIPLFPLNTVLYPDGYLPLQIFEVRYLDMIRKCITGEQPFGVVQLLDGAEVRKPGQHETLAQVGTLARVIDWAAPLSGLLQIKCMGTQRFQIVSSEQMKTGLWMAQVELLPGDRAVPVPREQQNVADALGALIRTLQEQKIPMDQMPIQPPYRLDECGWVANRWCELLSLTPVQKQLLLSQENPVLRLELIQDTLSDNGLLEE</sequence>
<dbReference type="AlphaFoldDB" id="A0A1A7C8P9"/>
<dbReference type="SMART" id="SM00464">
    <property type="entry name" value="LON"/>
    <property type="match status" value="1"/>
</dbReference>
<dbReference type="Gene3D" id="2.30.130.40">
    <property type="entry name" value="LON domain-like"/>
    <property type="match status" value="1"/>
</dbReference>
<comment type="caution">
    <text evidence="2">The sequence shown here is derived from an EMBL/GenBank/DDBJ whole genome shotgun (WGS) entry which is preliminary data.</text>
</comment>
<dbReference type="PATRIC" id="fig|1747903.4.peg.5065"/>
<dbReference type="EMBL" id="LOCQ01000033">
    <property type="protein sequence ID" value="OBV41384.1"/>
    <property type="molecule type" value="Genomic_DNA"/>
</dbReference>
<gene>
    <name evidence="2" type="ORF">ASR47_103013</name>
</gene>
<accession>A0A1A7C8P9</accession>
<feature type="domain" description="Lon N-terminal" evidence="1">
    <location>
        <begin position="1"/>
        <end position="201"/>
    </location>
</feature>
<dbReference type="InterPro" id="IPR003111">
    <property type="entry name" value="Lon_prtase_N"/>
</dbReference>
<protein>
    <recommendedName>
        <fullName evidence="1">Lon N-terminal domain-containing protein</fullName>
    </recommendedName>
</protein>
<reference evidence="2 3" key="1">
    <citation type="submission" date="2016-04" db="EMBL/GenBank/DDBJ databases">
        <title>Draft genome sequence of Janthinobacterium psychrotolerans sp. nov., isolated from freshwater sediments in Denmark.</title>
        <authorList>
            <person name="Gong X."/>
            <person name="Skrivergaard S."/>
            <person name="Korsgaard B.S."/>
            <person name="Schreiber L."/>
            <person name="Marshall I.P."/>
            <person name="Finster K."/>
            <person name="Schramm A."/>
        </authorList>
    </citation>
    <scope>NUCLEOTIDE SEQUENCE [LARGE SCALE GENOMIC DNA]</scope>
    <source>
        <strain evidence="2 3">S3-2</strain>
    </source>
</reference>
<dbReference type="PANTHER" id="PTHR46732">
    <property type="entry name" value="ATP-DEPENDENT PROTEASE LA (LON) DOMAIN PROTEIN"/>
    <property type="match status" value="1"/>
</dbReference>
<dbReference type="OrthoDB" id="8558970at2"/>
<evidence type="ECO:0000313" key="3">
    <source>
        <dbReference type="Proteomes" id="UP000092713"/>
    </source>
</evidence>
<dbReference type="Proteomes" id="UP000092713">
    <property type="component" value="Unassembled WGS sequence"/>
</dbReference>
<proteinExistence type="predicted"/>
<name>A0A1A7C8P9_9BURK</name>
<dbReference type="InterPro" id="IPR015947">
    <property type="entry name" value="PUA-like_sf"/>
</dbReference>
<dbReference type="SUPFAM" id="SSF88697">
    <property type="entry name" value="PUA domain-like"/>
    <property type="match status" value="1"/>
</dbReference>
<dbReference type="PANTHER" id="PTHR46732:SF8">
    <property type="entry name" value="ATP-DEPENDENT PROTEASE LA (LON) DOMAIN PROTEIN"/>
    <property type="match status" value="1"/>
</dbReference>
<organism evidence="2 3">
    <name type="scientific">Janthinobacterium psychrotolerans</name>
    <dbReference type="NCBI Taxonomy" id="1747903"/>
    <lineage>
        <taxon>Bacteria</taxon>
        <taxon>Pseudomonadati</taxon>
        <taxon>Pseudomonadota</taxon>
        <taxon>Betaproteobacteria</taxon>
        <taxon>Burkholderiales</taxon>
        <taxon>Oxalobacteraceae</taxon>
        <taxon>Janthinobacterium</taxon>
    </lineage>
</organism>
<dbReference type="Pfam" id="PF02190">
    <property type="entry name" value="LON_substr_bdg"/>
    <property type="match status" value="1"/>
</dbReference>